<dbReference type="GO" id="GO:0140662">
    <property type="term" value="F:ATP-dependent protein folding chaperone"/>
    <property type="evidence" value="ECO:0007669"/>
    <property type="project" value="InterPro"/>
</dbReference>
<keyword evidence="1" id="KW-0547">Nucleotide-binding</keyword>
<dbReference type="PANTHER" id="PTHR14187">
    <property type="entry name" value="ALPHA KINASE/ELONGATION FACTOR 2 KINASE"/>
    <property type="match status" value="1"/>
</dbReference>
<dbReference type="CDD" id="cd10170">
    <property type="entry name" value="ASKHA_NBD_HSP70"/>
    <property type="match status" value="1"/>
</dbReference>
<dbReference type="STRING" id="40998.A0A2P7YW68"/>
<dbReference type="Gene3D" id="3.90.640.10">
    <property type="entry name" value="Actin, Chain A, domain 4"/>
    <property type="match status" value="1"/>
</dbReference>
<evidence type="ECO:0000256" key="2">
    <source>
        <dbReference type="ARBA" id="ARBA00022840"/>
    </source>
</evidence>
<dbReference type="AlphaFoldDB" id="A0A2P7YW68"/>
<dbReference type="EMBL" id="NHZQ01000363">
    <property type="protein sequence ID" value="PSK40200.1"/>
    <property type="molecule type" value="Genomic_DNA"/>
</dbReference>
<sequence>MPTTRKRNFAQIAKERIVVSCDVGTTYSGLSTLPSVPSYFTNQLVRVAVAYHPDADRADQIAVLKDWPGGNGETSEKVPTELVYEEGSEVPTWGYEIPAGEDRFTCIKLLLDENKVLPSWVSREELVKQLEEVGKTPVEAVTDYLIQMNGCVREQLNRQLTKDYVDAAEIEYVMTVPAVWSDAAKDATMTAARNAGMSGSLKLISEPEAAAIFTLSTLKGVKLQVGDVFIVCDAGGGTVDLITYEIQHTDPLRFREVVPGQGGLCGGVFIDLAFENYLKQRFGKREFAKMCREKPMMLPTALSYFEDKVKRKFNPDETGKVTFKVPVPGMPDDSSFGVKDGFILLTTKVVESFFVPQVTKTLALIQSQRDQGADAGKDPKGIILVGGLGKSKYLYHRIQEHFGKNTDDSQADEELFVPPTRNAGASKPAFLIIQPVEAWTAIMRGAVVSGIAGYDMVTSRKAVRHYGVPFDDNFSSCKHRPESKFWDKLDECYRAKNQMDWFIKKGQEVKSGEPILVAFHRCHTDEDFPGAIKETLYCCDEDDAPTELDDDDLIYPLCELVVDTDRKIIPAKSWDKDTSSVGKNFKRLTYHLGMYVDSGRIHFDFRIKNTIRGSVDTRFE</sequence>
<evidence type="ECO:0000313" key="3">
    <source>
        <dbReference type="EMBL" id="PSK40200.1"/>
    </source>
</evidence>
<comment type="caution">
    <text evidence="3">The sequence shown here is derived from an EMBL/GenBank/DDBJ whole genome shotgun (WGS) entry which is preliminary data.</text>
</comment>
<evidence type="ECO:0000256" key="1">
    <source>
        <dbReference type="ARBA" id="ARBA00022741"/>
    </source>
</evidence>
<reference evidence="3 4" key="1">
    <citation type="submission" date="2017-05" db="EMBL/GenBank/DDBJ databases">
        <title>Draft genome sequence of Elsinoe australis.</title>
        <authorList>
            <person name="Cheng Q."/>
        </authorList>
    </citation>
    <scope>NUCLEOTIDE SEQUENCE [LARGE SCALE GENOMIC DNA]</scope>
    <source>
        <strain evidence="3 4">NL1</strain>
    </source>
</reference>
<dbReference type="Proteomes" id="UP000243723">
    <property type="component" value="Unassembled WGS sequence"/>
</dbReference>
<dbReference type="PANTHER" id="PTHR14187:SF82">
    <property type="entry name" value="FAMILY CHAPERONE, PUTATIVE (AFU_ORTHOLOGUE AFUA_7G08575)-RELATED"/>
    <property type="match status" value="1"/>
</dbReference>
<keyword evidence="3" id="KW-0346">Stress response</keyword>
<dbReference type="Pfam" id="PF00012">
    <property type="entry name" value="HSP70"/>
    <property type="match status" value="1"/>
</dbReference>
<keyword evidence="4" id="KW-1185">Reference proteome</keyword>
<organism evidence="3 4">
    <name type="scientific">Elsinoe australis</name>
    <dbReference type="NCBI Taxonomy" id="40998"/>
    <lineage>
        <taxon>Eukaryota</taxon>
        <taxon>Fungi</taxon>
        <taxon>Dikarya</taxon>
        <taxon>Ascomycota</taxon>
        <taxon>Pezizomycotina</taxon>
        <taxon>Dothideomycetes</taxon>
        <taxon>Dothideomycetidae</taxon>
        <taxon>Myriangiales</taxon>
        <taxon>Elsinoaceae</taxon>
        <taxon>Elsinoe</taxon>
    </lineage>
</organism>
<evidence type="ECO:0000313" key="4">
    <source>
        <dbReference type="Proteomes" id="UP000243723"/>
    </source>
</evidence>
<dbReference type="Gene3D" id="3.30.420.40">
    <property type="match status" value="2"/>
</dbReference>
<dbReference type="SUPFAM" id="SSF53067">
    <property type="entry name" value="Actin-like ATPase domain"/>
    <property type="match status" value="2"/>
</dbReference>
<accession>A0A2P7YW68</accession>
<dbReference type="InterPro" id="IPR043129">
    <property type="entry name" value="ATPase_NBD"/>
</dbReference>
<dbReference type="GO" id="GO:0005524">
    <property type="term" value="F:ATP binding"/>
    <property type="evidence" value="ECO:0007669"/>
    <property type="project" value="UniProtKB-KW"/>
</dbReference>
<dbReference type="InterPro" id="IPR013126">
    <property type="entry name" value="Hsp_70_fam"/>
</dbReference>
<keyword evidence="2" id="KW-0067">ATP-binding</keyword>
<name>A0A2P7YW68_9PEZI</name>
<dbReference type="OrthoDB" id="2963168at2759"/>
<protein>
    <submittedName>
        <fullName evidence="3">Heat shock protein 12B</fullName>
    </submittedName>
</protein>
<proteinExistence type="predicted"/>
<gene>
    <name evidence="3" type="ORF">B9Z65_8140</name>
</gene>